<proteinExistence type="predicted"/>
<feature type="transmembrane region" description="Helical" evidence="1">
    <location>
        <begin position="117"/>
        <end position="135"/>
    </location>
</feature>
<evidence type="ECO:0000313" key="2">
    <source>
        <dbReference type="EMBL" id="WGV17264.1"/>
    </source>
</evidence>
<keyword evidence="1" id="KW-0812">Transmembrane</keyword>
<reference evidence="2 3" key="1">
    <citation type="submission" date="2023-04" db="EMBL/GenBank/DDBJ databases">
        <title>YMD61, complete Genome.</title>
        <authorList>
            <person name="Zhang J."/>
        </authorList>
    </citation>
    <scope>NUCLEOTIDE SEQUENCE [LARGE SCALE GENOMIC DNA]</scope>
    <source>
        <strain evidence="2 3">YMD61</strain>
    </source>
</reference>
<gene>
    <name evidence="2" type="ORF">QF092_05510</name>
</gene>
<feature type="transmembrane region" description="Helical" evidence="1">
    <location>
        <begin position="58"/>
        <end position="77"/>
    </location>
</feature>
<evidence type="ECO:0000256" key="1">
    <source>
        <dbReference type="SAM" id="Phobius"/>
    </source>
</evidence>
<organism evidence="2 3">
    <name type="scientific">Fuscovulum ytuae</name>
    <dbReference type="NCBI Taxonomy" id="3042299"/>
    <lineage>
        <taxon>Bacteria</taxon>
        <taxon>Pseudomonadati</taxon>
        <taxon>Pseudomonadota</taxon>
        <taxon>Alphaproteobacteria</taxon>
        <taxon>Rhodobacterales</taxon>
        <taxon>Paracoccaceae</taxon>
        <taxon>Fuscovulum</taxon>
    </lineage>
</organism>
<keyword evidence="1" id="KW-0472">Membrane</keyword>
<name>A0ABY8Q8Q9_9RHOB</name>
<dbReference type="RefSeq" id="WP_281468396.1">
    <property type="nucleotide sequence ID" value="NZ_CP124535.1"/>
</dbReference>
<dbReference type="Proteomes" id="UP001230978">
    <property type="component" value="Chromosome"/>
</dbReference>
<dbReference type="EMBL" id="CP124535">
    <property type="protein sequence ID" value="WGV17264.1"/>
    <property type="molecule type" value="Genomic_DNA"/>
</dbReference>
<keyword evidence="1" id="KW-1133">Transmembrane helix</keyword>
<protein>
    <submittedName>
        <fullName evidence="2">Uncharacterized protein</fullName>
    </submittedName>
</protein>
<accession>A0ABY8Q8Q9</accession>
<evidence type="ECO:0000313" key="3">
    <source>
        <dbReference type="Proteomes" id="UP001230978"/>
    </source>
</evidence>
<sequence>MVKVARPLGRLGCVEHIAGGCKGKGHAAGLCSPVGAGAGLARGGMSDYLGAMTAKHRLIRSLLLALFTAATLARAELGADSEASALFTPAFALAFPVALVGGWLLAGAFGQGGLGGWLRAVLATAGLLLAVGLVVPLLQGGGMLSLLAEVPRWPLAWGAGLAGALATQAVALRQGQSRK</sequence>
<feature type="transmembrane region" description="Helical" evidence="1">
    <location>
        <begin position="155"/>
        <end position="172"/>
    </location>
</feature>
<feature type="transmembrane region" description="Helical" evidence="1">
    <location>
        <begin position="83"/>
        <end position="105"/>
    </location>
</feature>
<keyword evidence="3" id="KW-1185">Reference proteome</keyword>